<dbReference type="PANTHER" id="PTHR39198">
    <property type="entry name" value="HYPOTHETICAL MEMBRANE PROTEIN, CONSERVED"/>
    <property type="match status" value="1"/>
</dbReference>
<name>A0A382GI90_9ZZZZ</name>
<dbReference type="PANTHER" id="PTHR39198:SF1">
    <property type="entry name" value="ALPHA-GALACTOSIDASE NEW3 DOMAIN-CONTAINING PROTEIN"/>
    <property type="match status" value="1"/>
</dbReference>
<dbReference type="Gene3D" id="2.60.40.10">
    <property type="entry name" value="Immunoglobulins"/>
    <property type="match status" value="1"/>
</dbReference>
<protein>
    <recommendedName>
        <fullName evidence="1">CARDB domain-containing protein</fullName>
    </recommendedName>
</protein>
<dbReference type="Pfam" id="PF07705">
    <property type="entry name" value="CARDB"/>
    <property type="match status" value="1"/>
</dbReference>
<evidence type="ECO:0000259" key="1">
    <source>
        <dbReference type="Pfam" id="PF07705"/>
    </source>
</evidence>
<feature type="non-terminal residue" evidence="2">
    <location>
        <position position="495"/>
    </location>
</feature>
<gene>
    <name evidence="2" type="ORF">METZ01_LOCUS227288</name>
</gene>
<dbReference type="InterPro" id="IPR013783">
    <property type="entry name" value="Ig-like_fold"/>
</dbReference>
<dbReference type="EMBL" id="UINC01055491">
    <property type="protein sequence ID" value="SVB74434.1"/>
    <property type="molecule type" value="Genomic_DNA"/>
</dbReference>
<sequence length="495" mass="55429">DATSVDIFYWTPEALGDYNLTVTADSDSEVSESNEDNNTLERVIHIGFYAYNLTVMESHVTGNVSEIIRFELNLTNEGDVEDNFTIQISGAYYSWDVTVTPNVIHLQPGESGNVTLDVVPDSETLAGNYSMALTARSQYYSEIKEIVVLSGRDNDTEWWWAHSNSSSTQLYQCTDNDEPGDPGYQCDTSWTELDFDYDDNWSLDPAPFGDSDVGNVDNNTVWAGNSYAYFRHIFTIDNLSAYEGGSLSMNTAANNYGTYYLNSQIVFNDMRQGQGHTANYWNDETLFGPGLLQEGENVLASVVRETGNTQWFDEELEAVFSRSAAWDFVPPPLELEMEVLPSYKFELQAPGSNKELDAGELYTWEIWVHNLGNIVDTYDLQVSLNDTTNFTLLNWTTSLSVGVSETGSMSINISLAADIIEGARGGLNVTAVSRDATDVLEQWVNLTVRLYVPPDYLPPQVFVLNESGLMVNSSSFLVVWYVADWYKEELQFGND</sequence>
<accession>A0A382GI90</accession>
<dbReference type="Gene3D" id="2.60.120.260">
    <property type="entry name" value="Galactose-binding domain-like"/>
    <property type="match status" value="1"/>
</dbReference>
<reference evidence="2" key="1">
    <citation type="submission" date="2018-05" db="EMBL/GenBank/DDBJ databases">
        <authorList>
            <person name="Lanie J.A."/>
            <person name="Ng W.-L."/>
            <person name="Kazmierczak K.M."/>
            <person name="Andrzejewski T.M."/>
            <person name="Davidsen T.M."/>
            <person name="Wayne K.J."/>
            <person name="Tettelin H."/>
            <person name="Glass J.I."/>
            <person name="Rusch D."/>
            <person name="Podicherti R."/>
            <person name="Tsui H.-C.T."/>
            <person name="Winkler M.E."/>
        </authorList>
    </citation>
    <scope>NUCLEOTIDE SEQUENCE</scope>
</reference>
<feature type="domain" description="CARDB" evidence="1">
    <location>
        <begin position="4"/>
        <end position="41"/>
    </location>
</feature>
<dbReference type="InterPro" id="IPR011635">
    <property type="entry name" value="CARDB"/>
</dbReference>
<dbReference type="AlphaFoldDB" id="A0A382GI90"/>
<organism evidence="2">
    <name type="scientific">marine metagenome</name>
    <dbReference type="NCBI Taxonomy" id="408172"/>
    <lineage>
        <taxon>unclassified sequences</taxon>
        <taxon>metagenomes</taxon>
        <taxon>ecological metagenomes</taxon>
    </lineage>
</organism>
<evidence type="ECO:0000313" key="2">
    <source>
        <dbReference type="EMBL" id="SVB74434.1"/>
    </source>
</evidence>
<feature type="non-terminal residue" evidence="2">
    <location>
        <position position="1"/>
    </location>
</feature>
<proteinExistence type="predicted"/>